<feature type="transmembrane region" description="Helical" evidence="1">
    <location>
        <begin position="6"/>
        <end position="27"/>
    </location>
</feature>
<dbReference type="AlphaFoldDB" id="A0A6C0JM41"/>
<name>A0A6C0JM41_9ZZZZ</name>
<keyword evidence="1" id="KW-0472">Membrane</keyword>
<keyword evidence="1" id="KW-1133">Transmembrane helix</keyword>
<proteinExistence type="predicted"/>
<accession>A0A6C0JM41</accession>
<dbReference type="EMBL" id="MN740667">
    <property type="protein sequence ID" value="QHU06742.1"/>
    <property type="molecule type" value="Genomic_DNA"/>
</dbReference>
<reference evidence="2" key="1">
    <citation type="journal article" date="2020" name="Nature">
        <title>Giant virus diversity and host interactions through global metagenomics.</title>
        <authorList>
            <person name="Schulz F."/>
            <person name="Roux S."/>
            <person name="Paez-Espino D."/>
            <person name="Jungbluth S."/>
            <person name="Walsh D.A."/>
            <person name="Denef V.J."/>
            <person name="McMahon K.D."/>
            <person name="Konstantinidis K.T."/>
            <person name="Eloe-Fadrosh E.A."/>
            <person name="Kyrpides N.C."/>
            <person name="Woyke T."/>
        </authorList>
    </citation>
    <scope>NUCLEOTIDE SEQUENCE</scope>
    <source>
        <strain evidence="2">GVMAG-S-1038524-41</strain>
    </source>
</reference>
<keyword evidence="1" id="KW-0812">Transmembrane</keyword>
<sequence>MIHWKYSINFVVNTMAALWCFILIKYIDYTKDNCKLDKKNENFRKTAIVVTWIIFAMLVIGALISLLEFIGVIPELYKVVRV</sequence>
<protein>
    <submittedName>
        <fullName evidence="2">Uncharacterized protein</fullName>
    </submittedName>
</protein>
<organism evidence="2">
    <name type="scientific">viral metagenome</name>
    <dbReference type="NCBI Taxonomy" id="1070528"/>
    <lineage>
        <taxon>unclassified sequences</taxon>
        <taxon>metagenomes</taxon>
        <taxon>organismal metagenomes</taxon>
    </lineage>
</organism>
<evidence type="ECO:0000313" key="2">
    <source>
        <dbReference type="EMBL" id="QHU06742.1"/>
    </source>
</evidence>
<feature type="transmembrane region" description="Helical" evidence="1">
    <location>
        <begin position="48"/>
        <end position="73"/>
    </location>
</feature>
<evidence type="ECO:0000256" key="1">
    <source>
        <dbReference type="SAM" id="Phobius"/>
    </source>
</evidence>